<sequence length="32" mass="3734">MKLKVILGTARKTKRESCPIFDRKSQRIRLGC</sequence>
<keyword evidence="2" id="KW-1185">Reference proteome</keyword>
<proteinExistence type="predicted"/>
<evidence type="ECO:0000313" key="1">
    <source>
        <dbReference type="EMBL" id="AGT34305.1"/>
    </source>
</evidence>
<name>S5Z4W3_THELN</name>
<dbReference type="AlphaFoldDB" id="S5Z4W3"/>
<reference evidence="1 2" key="1">
    <citation type="journal article" date="2012" name="J. Bacteriol.">
        <title>Genome sequence of the model hyperthermophilic archaeon Thermococcus litoralis NS-C.</title>
        <authorList>
            <person name="Gardner A.F."/>
            <person name="Kumar S."/>
            <person name="Perler F.B."/>
        </authorList>
    </citation>
    <scope>NUCLEOTIDE SEQUENCE [LARGE SCALE GENOMIC DNA]</scope>
    <source>
        <strain evidence="2">ATCC 51850 / DSM 5473 / JCM 8560 / NS-C</strain>
    </source>
</reference>
<dbReference type="PaxDb" id="523849-OCC_14115"/>
<dbReference type="Proteomes" id="UP000015502">
    <property type="component" value="Chromosome"/>
</dbReference>
<dbReference type="EMBL" id="CP006670">
    <property type="protein sequence ID" value="AGT34305.1"/>
    <property type="molecule type" value="Genomic_DNA"/>
</dbReference>
<organism evidence="1 2">
    <name type="scientific">Thermococcus litoralis (strain ATCC 51850 / DSM 5473 / JCM 8560 / NS-C)</name>
    <dbReference type="NCBI Taxonomy" id="523849"/>
    <lineage>
        <taxon>Archaea</taxon>
        <taxon>Methanobacteriati</taxon>
        <taxon>Methanobacteriota</taxon>
        <taxon>Thermococci</taxon>
        <taxon>Thermococcales</taxon>
        <taxon>Thermococcaceae</taxon>
        <taxon>Thermococcus</taxon>
    </lineage>
</organism>
<dbReference type="HOGENOM" id="CLU_3387533_0_0_2"/>
<evidence type="ECO:0000313" key="2">
    <source>
        <dbReference type="Proteomes" id="UP000015502"/>
    </source>
</evidence>
<accession>S5Z4W3</accession>
<protein>
    <submittedName>
        <fullName evidence="1">Uncharacterized protein</fullName>
    </submittedName>
</protein>
<dbReference type="KEGG" id="tlt:OCC_14115"/>
<gene>
    <name evidence="1" type="ORF">OCC_14115</name>
</gene>